<dbReference type="AlphaFoldDB" id="F9W554"/>
<dbReference type="InterPro" id="IPR016181">
    <property type="entry name" value="Acyl_CoA_acyltransferase"/>
</dbReference>
<dbReference type="GO" id="GO:0016747">
    <property type="term" value="F:acyltransferase activity, transferring groups other than amino-acyl groups"/>
    <property type="evidence" value="ECO:0007669"/>
    <property type="project" value="InterPro"/>
</dbReference>
<comment type="caution">
    <text evidence="2">The sequence shown here is derived from an EMBL/GenBank/DDBJ whole genome shotgun (WGS) entry which is preliminary data.</text>
</comment>
<organism evidence="2 3">
    <name type="scientific">Trypanosoma congolense (strain IL3000)</name>
    <dbReference type="NCBI Taxonomy" id="1068625"/>
    <lineage>
        <taxon>Eukaryota</taxon>
        <taxon>Discoba</taxon>
        <taxon>Euglenozoa</taxon>
        <taxon>Kinetoplastea</taxon>
        <taxon>Metakinetoplastina</taxon>
        <taxon>Trypanosomatida</taxon>
        <taxon>Trypanosomatidae</taxon>
        <taxon>Trypanosoma</taxon>
        <taxon>Nannomonas</taxon>
    </lineage>
</organism>
<feature type="domain" description="N-acetyltransferase" evidence="1">
    <location>
        <begin position="53"/>
        <end position="245"/>
    </location>
</feature>
<dbReference type="InterPro" id="IPR000182">
    <property type="entry name" value="GNAT_dom"/>
</dbReference>
<evidence type="ECO:0000259" key="1">
    <source>
        <dbReference type="PROSITE" id="PS51186"/>
    </source>
</evidence>
<reference evidence="2 3" key="2">
    <citation type="journal article" date="2012" name="Proc. Natl. Acad. Sci. U.S.A.">
        <title>Antigenic diversity is generated by distinct evolutionary mechanisms in African trypanosome species.</title>
        <authorList>
            <person name="Jackson A.P."/>
            <person name="Berry A."/>
            <person name="Aslett M."/>
            <person name="Allison H.C."/>
            <person name="Burton P."/>
            <person name="Vavrova-Anderson J."/>
            <person name="Brown R."/>
            <person name="Browne H."/>
            <person name="Corton N."/>
            <person name="Hauser H."/>
            <person name="Gamble J."/>
            <person name="Gilderthorp R."/>
            <person name="Marcello L."/>
            <person name="McQuillan J."/>
            <person name="Otto T.D."/>
            <person name="Quail M.A."/>
            <person name="Sanders M.J."/>
            <person name="van Tonder A."/>
            <person name="Ginger M.L."/>
            <person name="Field M.C."/>
            <person name="Barry J.D."/>
            <person name="Hertz-Fowler C."/>
            <person name="Berriman M."/>
        </authorList>
    </citation>
    <scope>NUCLEOTIDE SEQUENCE [LARGE SCALE GENOMIC DNA]</scope>
    <source>
        <strain evidence="2 3">IL3000</strain>
    </source>
</reference>
<dbReference type="Proteomes" id="UP000000702">
    <property type="component" value="Unassembled WGS sequence"/>
</dbReference>
<dbReference type="Pfam" id="PF00583">
    <property type="entry name" value="Acetyltransf_1"/>
    <property type="match status" value="1"/>
</dbReference>
<keyword evidence="3" id="KW-1185">Reference proteome</keyword>
<evidence type="ECO:0000313" key="3">
    <source>
        <dbReference type="Proteomes" id="UP000000702"/>
    </source>
</evidence>
<evidence type="ECO:0000313" key="2">
    <source>
        <dbReference type="EMBL" id="CCD12301.1"/>
    </source>
</evidence>
<proteinExistence type="predicted"/>
<dbReference type="EMBL" id="CAEQ01000660">
    <property type="protein sequence ID" value="CCD12301.1"/>
    <property type="molecule type" value="Genomic_DNA"/>
</dbReference>
<accession>F9W554</accession>
<dbReference type="OMA" id="PRTRKEC"/>
<dbReference type="Gene3D" id="3.40.630.30">
    <property type="match status" value="1"/>
</dbReference>
<reference evidence="3" key="1">
    <citation type="submission" date="2011-07" db="EMBL/GenBank/DDBJ databases">
        <title>Divergent evolution of antigenic variation in African trypanosomes.</title>
        <authorList>
            <person name="Jackson A.P."/>
            <person name="Berry A."/>
            <person name="Allison H.C."/>
            <person name="Burton P."/>
            <person name="Anderson J."/>
            <person name="Aslett M."/>
            <person name="Brown R."/>
            <person name="Corton N."/>
            <person name="Harris D."/>
            <person name="Hauser H."/>
            <person name="Gamble J."/>
            <person name="Gilderthorp R."/>
            <person name="McQuillan J."/>
            <person name="Quail M.A."/>
            <person name="Sanders M."/>
            <person name="Van Tonder A."/>
            <person name="Ginger M.L."/>
            <person name="Donelson J.E."/>
            <person name="Field M.C."/>
            <person name="Barry J.D."/>
            <person name="Berriman M."/>
            <person name="Hertz-Fowler C."/>
        </authorList>
    </citation>
    <scope>NUCLEOTIDE SEQUENCE [LARGE SCALE GENOMIC DNA]</scope>
    <source>
        <strain evidence="3">IL3000</strain>
    </source>
</reference>
<dbReference type="PROSITE" id="PS51186">
    <property type="entry name" value="GNAT"/>
    <property type="match status" value="1"/>
</dbReference>
<dbReference type="VEuPathDB" id="TriTrypDB:TcIL3000_0_31950"/>
<name>F9W554_TRYCI</name>
<dbReference type="CDD" id="cd04301">
    <property type="entry name" value="NAT_SF"/>
    <property type="match status" value="1"/>
</dbReference>
<sequence>MVECWKSGANFSGESSSIFLEEVDKRRSSTLHKVITNVLCEANLFPYPSQSSDKLSSVDLYVAAFSALPERGFTSQTFPNWEEWNDSSAKNFLVGVVGVAWTSLSPGCVVEGYLHVVWVRPEYRRRRIVQQLLRRTLSITEGGPLSHRVIRWRLHTMKSSAATNEYLLATLRNGVARAASSKATDDGAFDAADGNAAYEEELRDVELLFSAVKRMYKKFGFCVRRYIYKYYAGKADAVEMIKNIPRTRKEC</sequence>
<gene>
    <name evidence="2" type="ORF">TCIL3000_0_31950</name>
</gene>
<dbReference type="SUPFAM" id="SSF55729">
    <property type="entry name" value="Acyl-CoA N-acyltransferases (Nat)"/>
    <property type="match status" value="1"/>
</dbReference>
<protein>
    <submittedName>
        <fullName evidence="2">WGS project CAEQ00000000 data, annotated contig 1277</fullName>
    </submittedName>
</protein>